<dbReference type="Proteomes" id="UP000887116">
    <property type="component" value="Unassembled WGS sequence"/>
</dbReference>
<accession>A0A8X6I1V6</accession>
<comment type="caution">
    <text evidence="1">The sequence shown here is derived from an EMBL/GenBank/DDBJ whole genome shotgun (WGS) entry which is preliminary data.</text>
</comment>
<dbReference type="AlphaFoldDB" id="A0A8X6I1V6"/>
<organism evidence="1 2">
    <name type="scientific">Trichonephila clavata</name>
    <name type="common">Joro spider</name>
    <name type="synonym">Nephila clavata</name>
    <dbReference type="NCBI Taxonomy" id="2740835"/>
    <lineage>
        <taxon>Eukaryota</taxon>
        <taxon>Metazoa</taxon>
        <taxon>Ecdysozoa</taxon>
        <taxon>Arthropoda</taxon>
        <taxon>Chelicerata</taxon>
        <taxon>Arachnida</taxon>
        <taxon>Araneae</taxon>
        <taxon>Araneomorphae</taxon>
        <taxon>Entelegynae</taxon>
        <taxon>Araneoidea</taxon>
        <taxon>Nephilidae</taxon>
        <taxon>Trichonephila</taxon>
    </lineage>
</organism>
<evidence type="ECO:0000313" key="1">
    <source>
        <dbReference type="EMBL" id="GFQ69345.1"/>
    </source>
</evidence>
<proteinExistence type="predicted"/>
<protein>
    <submittedName>
        <fullName evidence="1">Uncharacterized protein</fullName>
    </submittedName>
</protein>
<evidence type="ECO:0000313" key="2">
    <source>
        <dbReference type="Proteomes" id="UP000887116"/>
    </source>
</evidence>
<name>A0A8X6I1V6_TRICU</name>
<sequence length="66" mass="7485">MKNFVYIASSHFKSLFKSTGIGVHLDDTWLGKTSTHAPGFMPKTPKNRKLWQKFHGRGSNSDSVIY</sequence>
<gene>
    <name evidence="1" type="ORF">TNCT_515351</name>
</gene>
<dbReference type="EMBL" id="BMAO01000816">
    <property type="protein sequence ID" value="GFQ69345.1"/>
    <property type="molecule type" value="Genomic_DNA"/>
</dbReference>
<keyword evidence="2" id="KW-1185">Reference proteome</keyword>
<reference evidence="1" key="1">
    <citation type="submission" date="2020-07" db="EMBL/GenBank/DDBJ databases">
        <title>Multicomponent nature underlies the extraordinary mechanical properties of spider dragline silk.</title>
        <authorList>
            <person name="Kono N."/>
            <person name="Nakamura H."/>
            <person name="Mori M."/>
            <person name="Yoshida Y."/>
            <person name="Ohtoshi R."/>
            <person name="Malay A.D."/>
            <person name="Moran D.A.P."/>
            <person name="Tomita M."/>
            <person name="Numata K."/>
            <person name="Arakawa K."/>
        </authorList>
    </citation>
    <scope>NUCLEOTIDE SEQUENCE</scope>
</reference>